<accession>A0A482VPR5</accession>
<feature type="domain" description="Chitin-binding type-4" evidence="2">
    <location>
        <begin position="22"/>
        <end position="208"/>
    </location>
</feature>
<proteinExistence type="predicted"/>
<dbReference type="AlphaFoldDB" id="A0A482VPR5"/>
<feature type="signal peptide" evidence="1">
    <location>
        <begin position="1"/>
        <end position="21"/>
    </location>
</feature>
<name>A0A482VPR5_ASBVE</name>
<comment type="caution">
    <text evidence="3">The sequence shown here is derived from an EMBL/GenBank/DDBJ whole genome shotgun (WGS) entry which is preliminary data.</text>
</comment>
<dbReference type="PANTHER" id="PTHR21113:SF14">
    <property type="entry name" value="LP24064P"/>
    <property type="match status" value="1"/>
</dbReference>
<dbReference type="PANTHER" id="PTHR21113">
    <property type="entry name" value="AGAP001705-PA"/>
    <property type="match status" value="1"/>
</dbReference>
<dbReference type="EMBL" id="QDEB01078008">
    <property type="protein sequence ID" value="RZC34660.1"/>
    <property type="molecule type" value="Genomic_DNA"/>
</dbReference>
<evidence type="ECO:0000313" key="4">
    <source>
        <dbReference type="Proteomes" id="UP000292052"/>
    </source>
</evidence>
<dbReference type="STRING" id="1661398.A0A482VPR5"/>
<gene>
    <name evidence="3" type="ORF">BDFB_010197</name>
</gene>
<dbReference type="InterPro" id="IPR004302">
    <property type="entry name" value="Cellulose/chitin-bd_N"/>
</dbReference>
<evidence type="ECO:0000256" key="1">
    <source>
        <dbReference type="SAM" id="SignalP"/>
    </source>
</evidence>
<reference evidence="3 4" key="1">
    <citation type="submission" date="2017-03" db="EMBL/GenBank/DDBJ databases">
        <title>Genome of the blue death feigning beetle - Asbolus verrucosus.</title>
        <authorList>
            <person name="Rider S.D."/>
        </authorList>
    </citation>
    <scope>NUCLEOTIDE SEQUENCE [LARGE SCALE GENOMIC DNA]</scope>
    <source>
        <strain evidence="3">Butters</strain>
        <tissue evidence="3">Head and leg muscle</tissue>
    </source>
</reference>
<sequence>MEFKSISVLISLMILFREIHSHGMMLVPPNRSSLWRFNSSAPKNYDDNQNFCGGFGVQWGKFGGKCGPCGDRYDDPHPQNNENTGKFGRGVIVAQYTSGSIIDVHILLTANHLGYFKYSLCNLKDSKLPEYGESCFLTLKLANGSPKYAVSKSDTLIYNQVKLPNKLTCDRCVLRWHYTAGNNWGNCGNGTSMLGCGPQEMFRSCADIRIL</sequence>
<keyword evidence="4" id="KW-1185">Reference proteome</keyword>
<evidence type="ECO:0000259" key="2">
    <source>
        <dbReference type="Pfam" id="PF03067"/>
    </source>
</evidence>
<evidence type="ECO:0000313" key="3">
    <source>
        <dbReference type="EMBL" id="RZC34660.1"/>
    </source>
</evidence>
<dbReference type="Pfam" id="PF03067">
    <property type="entry name" value="LPMO_10"/>
    <property type="match status" value="1"/>
</dbReference>
<dbReference type="OrthoDB" id="64893at2759"/>
<dbReference type="Proteomes" id="UP000292052">
    <property type="component" value="Unassembled WGS sequence"/>
</dbReference>
<organism evidence="3 4">
    <name type="scientific">Asbolus verrucosus</name>
    <name type="common">Desert ironclad beetle</name>
    <dbReference type="NCBI Taxonomy" id="1661398"/>
    <lineage>
        <taxon>Eukaryota</taxon>
        <taxon>Metazoa</taxon>
        <taxon>Ecdysozoa</taxon>
        <taxon>Arthropoda</taxon>
        <taxon>Hexapoda</taxon>
        <taxon>Insecta</taxon>
        <taxon>Pterygota</taxon>
        <taxon>Neoptera</taxon>
        <taxon>Endopterygota</taxon>
        <taxon>Coleoptera</taxon>
        <taxon>Polyphaga</taxon>
        <taxon>Cucujiformia</taxon>
        <taxon>Tenebrionidae</taxon>
        <taxon>Pimeliinae</taxon>
        <taxon>Asbolus</taxon>
    </lineage>
</organism>
<protein>
    <submittedName>
        <fullName evidence="3">Chitin bind 3 domain containing protein</fullName>
    </submittedName>
</protein>
<feature type="chain" id="PRO_5019812891" evidence="1">
    <location>
        <begin position="22"/>
        <end position="211"/>
    </location>
</feature>
<keyword evidence="1" id="KW-0732">Signal</keyword>